<evidence type="ECO:0000256" key="3">
    <source>
        <dbReference type="ARBA" id="ARBA00043265"/>
    </source>
</evidence>
<dbReference type="InterPro" id="IPR050199">
    <property type="entry name" value="IgHV"/>
</dbReference>
<dbReference type="SMART" id="SM00406">
    <property type="entry name" value="IGv"/>
    <property type="match status" value="1"/>
</dbReference>
<evidence type="ECO:0000256" key="2">
    <source>
        <dbReference type="ARBA" id="ARBA00023130"/>
    </source>
</evidence>
<dbReference type="SUPFAM" id="SSF48726">
    <property type="entry name" value="Immunoglobulin"/>
    <property type="match status" value="1"/>
</dbReference>
<name>A0AAW1B7D4_CROAD</name>
<dbReference type="GO" id="GO:0005576">
    <property type="term" value="C:extracellular region"/>
    <property type="evidence" value="ECO:0007669"/>
    <property type="project" value="UniProtKB-ARBA"/>
</dbReference>
<dbReference type="Gene3D" id="2.60.40.10">
    <property type="entry name" value="Immunoglobulins"/>
    <property type="match status" value="1"/>
</dbReference>
<evidence type="ECO:0000259" key="4">
    <source>
        <dbReference type="SMART" id="SM00406"/>
    </source>
</evidence>
<keyword evidence="2" id="KW-1064">Adaptive immunity</keyword>
<sequence>MVGQIDWVGSKWRIYYASSLQSRTTLSADDSRNEYYLTMSSLTAADSATYYCARG</sequence>
<dbReference type="Proteomes" id="UP001474421">
    <property type="component" value="Unassembled WGS sequence"/>
</dbReference>
<organism evidence="5 6">
    <name type="scientific">Crotalus adamanteus</name>
    <name type="common">Eastern diamondback rattlesnake</name>
    <dbReference type="NCBI Taxonomy" id="8729"/>
    <lineage>
        <taxon>Eukaryota</taxon>
        <taxon>Metazoa</taxon>
        <taxon>Chordata</taxon>
        <taxon>Craniata</taxon>
        <taxon>Vertebrata</taxon>
        <taxon>Euteleostomi</taxon>
        <taxon>Lepidosauria</taxon>
        <taxon>Squamata</taxon>
        <taxon>Bifurcata</taxon>
        <taxon>Unidentata</taxon>
        <taxon>Episquamata</taxon>
        <taxon>Toxicofera</taxon>
        <taxon>Serpentes</taxon>
        <taxon>Colubroidea</taxon>
        <taxon>Viperidae</taxon>
        <taxon>Crotalinae</taxon>
        <taxon>Crotalus</taxon>
    </lineage>
</organism>
<keyword evidence="3" id="KW-1280">Immunoglobulin</keyword>
<comment type="caution">
    <text evidence="5">The sequence shown here is derived from an EMBL/GenBank/DDBJ whole genome shotgun (WGS) entry which is preliminary data.</text>
</comment>
<dbReference type="EMBL" id="JAOTOJ010000008">
    <property type="protein sequence ID" value="KAK9398086.1"/>
    <property type="molecule type" value="Genomic_DNA"/>
</dbReference>
<keyword evidence="6" id="KW-1185">Reference proteome</keyword>
<dbReference type="AlphaFoldDB" id="A0AAW1B7D4"/>
<keyword evidence="1" id="KW-0391">Immunity</keyword>
<evidence type="ECO:0000313" key="5">
    <source>
        <dbReference type="EMBL" id="KAK9398086.1"/>
    </source>
</evidence>
<dbReference type="GO" id="GO:0002250">
    <property type="term" value="P:adaptive immune response"/>
    <property type="evidence" value="ECO:0007669"/>
    <property type="project" value="UniProtKB-KW"/>
</dbReference>
<evidence type="ECO:0000313" key="6">
    <source>
        <dbReference type="Proteomes" id="UP001474421"/>
    </source>
</evidence>
<accession>A0AAW1B7D4</accession>
<protein>
    <recommendedName>
        <fullName evidence="4">Immunoglobulin V-set domain-containing protein</fullName>
    </recommendedName>
</protein>
<dbReference type="InterPro" id="IPR013106">
    <property type="entry name" value="Ig_V-set"/>
</dbReference>
<dbReference type="GO" id="GO:0019814">
    <property type="term" value="C:immunoglobulin complex"/>
    <property type="evidence" value="ECO:0007669"/>
    <property type="project" value="UniProtKB-KW"/>
</dbReference>
<dbReference type="InterPro" id="IPR036179">
    <property type="entry name" value="Ig-like_dom_sf"/>
</dbReference>
<evidence type="ECO:0000256" key="1">
    <source>
        <dbReference type="ARBA" id="ARBA00022859"/>
    </source>
</evidence>
<dbReference type="InterPro" id="IPR013783">
    <property type="entry name" value="Ig-like_fold"/>
</dbReference>
<reference evidence="5 6" key="1">
    <citation type="journal article" date="2024" name="Proc. Natl. Acad. Sci. U.S.A.">
        <title>The genetic regulatory architecture and epigenomic basis for age-related changes in rattlesnake venom.</title>
        <authorList>
            <person name="Hogan M.P."/>
            <person name="Holding M.L."/>
            <person name="Nystrom G.S."/>
            <person name="Colston T.J."/>
            <person name="Bartlett D.A."/>
            <person name="Mason A.J."/>
            <person name="Ellsworth S.A."/>
            <person name="Rautsaw R.M."/>
            <person name="Lawrence K.C."/>
            <person name="Strickland J.L."/>
            <person name="He B."/>
            <person name="Fraser P."/>
            <person name="Margres M.J."/>
            <person name="Gilbert D.M."/>
            <person name="Gibbs H.L."/>
            <person name="Parkinson C.L."/>
            <person name="Rokyta D.R."/>
        </authorList>
    </citation>
    <scope>NUCLEOTIDE SEQUENCE [LARGE SCALE GENOMIC DNA]</scope>
    <source>
        <strain evidence="5">DRR0105</strain>
    </source>
</reference>
<gene>
    <name evidence="5" type="ORF">NXF25_021447</name>
</gene>
<proteinExistence type="predicted"/>
<feature type="domain" description="Immunoglobulin V-set" evidence="4">
    <location>
        <begin position="4"/>
        <end position="54"/>
    </location>
</feature>
<feature type="non-terminal residue" evidence="5">
    <location>
        <position position="55"/>
    </location>
</feature>
<dbReference type="PANTHER" id="PTHR23266">
    <property type="entry name" value="IMMUNOGLOBULIN HEAVY CHAIN"/>
    <property type="match status" value="1"/>
</dbReference>